<comment type="caution">
    <text evidence="1">The sequence shown here is derived from an EMBL/GenBank/DDBJ whole genome shotgun (WGS) entry which is preliminary data.</text>
</comment>
<keyword evidence="2" id="KW-1185">Reference proteome</keyword>
<organism evidence="1 2">
    <name type="scientific">Mythimna loreyi</name>
    <dbReference type="NCBI Taxonomy" id="667449"/>
    <lineage>
        <taxon>Eukaryota</taxon>
        <taxon>Metazoa</taxon>
        <taxon>Ecdysozoa</taxon>
        <taxon>Arthropoda</taxon>
        <taxon>Hexapoda</taxon>
        <taxon>Insecta</taxon>
        <taxon>Pterygota</taxon>
        <taxon>Neoptera</taxon>
        <taxon>Endopterygota</taxon>
        <taxon>Lepidoptera</taxon>
        <taxon>Glossata</taxon>
        <taxon>Ditrysia</taxon>
        <taxon>Noctuoidea</taxon>
        <taxon>Noctuidae</taxon>
        <taxon>Noctuinae</taxon>
        <taxon>Hadenini</taxon>
        <taxon>Mythimna</taxon>
    </lineage>
</organism>
<reference evidence="1" key="1">
    <citation type="submission" date="2023-03" db="EMBL/GenBank/DDBJ databases">
        <title>Chromosome-level genomes of two armyworms, Mythimna separata and Mythimna loreyi, provide insights into the biosynthesis and reception of sex pheromones.</title>
        <authorList>
            <person name="Zhao H."/>
        </authorList>
    </citation>
    <scope>NUCLEOTIDE SEQUENCE</scope>
    <source>
        <strain evidence="1">BeijingLab</strain>
    </source>
</reference>
<dbReference type="Proteomes" id="UP001231649">
    <property type="component" value="Chromosome 19"/>
</dbReference>
<gene>
    <name evidence="1" type="ORF">PYW08_006149</name>
</gene>
<name>A0ACC2QLV1_9NEOP</name>
<sequence>MVSHNWHPYPKSSLPANVDGRNDPKDIANLFMEYFKVRSPLVPSTTMPDGGPIVSGDEPLLKVTAKQLKKVISSMRRGKSPGHDGLSIEHFKHAGVHVPRVLSMLFNLCISHSYVPEELMKTTVVPIWKNRTGDISDKQNYRPSLSRQL</sequence>
<evidence type="ECO:0000313" key="2">
    <source>
        <dbReference type="Proteomes" id="UP001231649"/>
    </source>
</evidence>
<dbReference type="EMBL" id="CM056795">
    <property type="protein sequence ID" value="KAJ8720684.1"/>
    <property type="molecule type" value="Genomic_DNA"/>
</dbReference>
<proteinExistence type="predicted"/>
<protein>
    <submittedName>
        <fullName evidence="1">Uncharacterized protein</fullName>
    </submittedName>
</protein>
<accession>A0ACC2QLV1</accession>
<evidence type="ECO:0000313" key="1">
    <source>
        <dbReference type="EMBL" id="KAJ8720684.1"/>
    </source>
</evidence>